<proteinExistence type="inferred from homology"/>
<dbReference type="OrthoDB" id="6284126at2759"/>
<keyword evidence="10" id="KW-0067">ATP-binding</keyword>
<dbReference type="GO" id="GO:0016592">
    <property type="term" value="C:mediator complex"/>
    <property type="evidence" value="ECO:0007669"/>
    <property type="project" value="TreeGrafter"/>
</dbReference>
<dbReference type="GO" id="GO:0004693">
    <property type="term" value="F:cyclin-dependent protein serine/threonine kinase activity"/>
    <property type="evidence" value="ECO:0007669"/>
    <property type="project" value="UniProtKB-EC"/>
</dbReference>
<protein>
    <recommendedName>
        <fullName evidence="12">Cyclin-dependent kinase 8</fullName>
        <ecNumber evidence="4">2.7.11.22</ecNumber>
        <ecNumber evidence="3">2.7.11.23</ecNumber>
    </recommendedName>
</protein>
<evidence type="ECO:0000256" key="6">
    <source>
        <dbReference type="ARBA" id="ARBA00022679"/>
    </source>
</evidence>
<keyword evidence="5" id="KW-0723">Serine/threonine-protein kinase</keyword>
<evidence type="ECO:0000256" key="11">
    <source>
        <dbReference type="ARBA" id="ARBA00023242"/>
    </source>
</evidence>
<dbReference type="EC" id="2.7.11.23" evidence="3"/>
<evidence type="ECO:0000256" key="9">
    <source>
        <dbReference type="ARBA" id="ARBA00022777"/>
    </source>
</evidence>
<keyword evidence="6" id="KW-0808">Transferase</keyword>
<evidence type="ECO:0000256" key="10">
    <source>
        <dbReference type="ARBA" id="ARBA00022840"/>
    </source>
</evidence>
<dbReference type="Proteomes" id="UP000316726">
    <property type="component" value="Chromosome 4"/>
</dbReference>
<evidence type="ECO:0000256" key="5">
    <source>
        <dbReference type="ARBA" id="ARBA00022527"/>
    </source>
</evidence>
<reference evidence="17 18" key="1">
    <citation type="submission" date="2018-07" db="EMBL/GenBank/DDBJ databases">
        <title>The complete nuclear genome of the prasinophyte Chloropicon primus (CCMP1205).</title>
        <authorList>
            <person name="Pombert J.-F."/>
            <person name="Otis C."/>
            <person name="Turmel M."/>
            <person name="Lemieux C."/>
        </authorList>
    </citation>
    <scope>NUCLEOTIDE SEQUENCE [LARGE SCALE GENOMIC DNA]</scope>
    <source>
        <strain evidence="17 18">CCMP1205</strain>
    </source>
</reference>
<evidence type="ECO:0000256" key="12">
    <source>
        <dbReference type="ARBA" id="ARBA00041823"/>
    </source>
</evidence>
<dbReference type="SUPFAM" id="SSF56112">
    <property type="entry name" value="Protein kinase-like (PK-like)"/>
    <property type="match status" value="1"/>
</dbReference>
<dbReference type="PROSITE" id="PS00108">
    <property type="entry name" value="PROTEIN_KINASE_ST"/>
    <property type="match status" value="1"/>
</dbReference>
<evidence type="ECO:0000256" key="1">
    <source>
        <dbReference type="ARBA" id="ARBA00004123"/>
    </source>
</evidence>
<keyword evidence="18" id="KW-1185">Reference proteome</keyword>
<gene>
    <name evidence="17" type="ORF">A3770_04p29730</name>
</gene>
<evidence type="ECO:0000259" key="16">
    <source>
        <dbReference type="PROSITE" id="PS50011"/>
    </source>
</evidence>
<keyword evidence="7" id="KW-0479">Metal-binding</keyword>
<dbReference type="SMART" id="SM00220">
    <property type="entry name" value="S_TKc"/>
    <property type="match status" value="1"/>
</dbReference>
<dbReference type="GO" id="GO:0008353">
    <property type="term" value="F:RNA polymerase II CTD heptapeptide repeat kinase activity"/>
    <property type="evidence" value="ECO:0007669"/>
    <property type="project" value="UniProtKB-EC"/>
</dbReference>
<evidence type="ECO:0000256" key="2">
    <source>
        <dbReference type="ARBA" id="ARBA00006485"/>
    </source>
</evidence>
<evidence type="ECO:0000256" key="7">
    <source>
        <dbReference type="ARBA" id="ARBA00022723"/>
    </source>
</evidence>
<comment type="catalytic activity">
    <reaction evidence="15">
        <text>[DNA-directed RNA polymerase] + ATP = phospho-[DNA-directed RNA polymerase] + ADP + H(+)</text>
        <dbReference type="Rhea" id="RHEA:10216"/>
        <dbReference type="Rhea" id="RHEA-COMP:11321"/>
        <dbReference type="Rhea" id="RHEA-COMP:11322"/>
        <dbReference type="ChEBI" id="CHEBI:15378"/>
        <dbReference type="ChEBI" id="CHEBI:30616"/>
        <dbReference type="ChEBI" id="CHEBI:43176"/>
        <dbReference type="ChEBI" id="CHEBI:68546"/>
        <dbReference type="ChEBI" id="CHEBI:456216"/>
        <dbReference type="EC" id="2.7.11.23"/>
    </reaction>
</comment>
<dbReference type="PANTHER" id="PTHR24056:SF495">
    <property type="entry name" value="CYCLIN-DEPENDENT KINASE 8-RELATED"/>
    <property type="match status" value="1"/>
</dbReference>
<organism evidence="17 18">
    <name type="scientific">Chloropicon primus</name>
    <dbReference type="NCBI Taxonomy" id="1764295"/>
    <lineage>
        <taxon>Eukaryota</taxon>
        <taxon>Viridiplantae</taxon>
        <taxon>Chlorophyta</taxon>
        <taxon>Chloropicophyceae</taxon>
        <taxon>Chloropicales</taxon>
        <taxon>Chloropicaceae</taxon>
        <taxon>Chloropicon</taxon>
    </lineage>
</organism>
<dbReference type="InterPro" id="IPR011009">
    <property type="entry name" value="Kinase-like_dom_sf"/>
</dbReference>
<dbReference type="GO" id="GO:0046872">
    <property type="term" value="F:metal ion binding"/>
    <property type="evidence" value="ECO:0007669"/>
    <property type="project" value="UniProtKB-KW"/>
</dbReference>
<keyword evidence="9 17" id="KW-0418">Kinase</keyword>
<evidence type="ECO:0000313" key="17">
    <source>
        <dbReference type="EMBL" id="QDZ20455.1"/>
    </source>
</evidence>
<comment type="catalytic activity">
    <reaction evidence="13">
        <text>L-threonyl-[protein] + ATP = O-phospho-L-threonyl-[protein] + ADP + H(+)</text>
        <dbReference type="Rhea" id="RHEA:46608"/>
        <dbReference type="Rhea" id="RHEA-COMP:11060"/>
        <dbReference type="Rhea" id="RHEA-COMP:11605"/>
        <dbReference type="ChEBI" id="CHEBI:15378"/>
        <dbReference type="ChEBI" id="CHEBI:30013"/>
        <dbReference type="ChEBI" id="CHEBI:30616"/>
        <dbReference type="ChEBI" id="CHEBI:61977"/>
        <dbReference type="ChEBI" id="CHEBI:456216"/>
        <dbReference type="EC" id="2.7.11.22"/>
    </reaction>
</comment>
<evidence type="ECO:0000256" key="15">
    <source>
        <dbReference type="ARBA" id="ARBA00049280"/>
    </source>
</evidence>
<evidence type="ECO:0000256" key="13">
    <source>
        <dbReference type="ARBA" id="ARBA00047811"/>
    </source>
</evidence>
<dbReference type="PROSITE" id="PS50011">
    <property type="entry name" value="PROTEIN_KINASE_DOM"/>
    <property type="match status" value="1"/>
</dbReference>
<evidence type="ECO:0000256" key="8">
    <source>
        <dbReference type="ARBA" id="ARBA00022741"/>
    </source>
</evidence>
<dbReference type="FunFam" id="1.10.510.10:FF:000408">
    <property type="entry name" value="Serine/threonine-protein kinase SSN3"/>
    <property type="match status" value="1"/>
</dbReference>
<dbReference type="STRING" id="1764295.A0A5B8MLD8"/>
<dbReference type="Pfam" id="PF00069">
    <property type="entry name" value="Pkinase"/>
    <property type="match status" value="1"/>
</dbReference>
<evidence type="ECO:0000256" key="4">
    <source>
        <dbReference type="ARBA" id="ARBA00012425"/>
    </source>
</evidence>
<feature type="domain" description="Protein kinase" evidence="16">
    <location>
        <begin position="37"/>
        <end position="339"/>
    </location>
</feature>
<dbReference type="InterPro" id="IPR050108">
    <property type="entry name" value="CDK"/>
</dbReference>
<dbReference type="GO" id="GO:0005524">
    <property type="term" value="F:ATP binding"/>
    <property type="evidence" value="ECO:0007669"/>
    <property type="project" value="UniProtKB-KW"/>
</dbReference>
<comment type="similarity">
    <text evidence="2">Belongs to the protein kinase superfamily. CMGC Ser/Thr protein kinase family. CDC2/CDKX subfamily.</text>
</comment>
<dbReference type="InterPro" id="IPR008271">
    <property type="entry name" value="Ser/Thr_kinase_AS"/>
</dbReference>
<evidence type="ECO:0000313" key="18">
    <source>
        <dbReference type="Proteomes" id="UP000316726"/>
    </source>
</evidence>
<evidence type="ECO:0000256" key="14">
    <source>
        <dbReference type="ARBA" id="ARBA00048367"/>
    </source>
</evidence>
<dbReference type="InterPro" id="IPR000719">
    <property type="entry name" value="Prot_kinase_dom"/>
</dbReference>
<dbReference type="Gene3D" id="3.30.200.20">
    <property type="entry name" value="Phosphorylase Kinase, domain 1"/>
    <property type="match status" value="1"/>
</dbReference>
<sequence>MVGAVEERRKRSGAEALAREEQEKCKEVLLRCLKGNNVLVGKMGEGSEGVVYVVESKDEEGGRYAVKAYKTKGKNGVCTAAIREIGLLRELCHENVVRLKEVHVARAEQRVFLSYEKCASDLQQLIRHHLAQKRSIPAYTVKSLLWQILRGADYLHSNWVMHRDLKPSNILLDAKEGRAKIADFGSARIFKKPLQHLLKANGVVVTLWYRAPELLLGAQHYTPAVDVWAIGCLFGELLRLRPLFHSEQRPQNKFQVKQMERIINILGRPTAGKWRDIHHWKHNTDGIADYKPPRGKARKLETMLALGKDDQALVLLKRMLDYDPSKRITAAEALDHKYFQQEPYAGSNCFLEDLYVNAEGGIISQLLRRDRARSGEGAKRRRVDLSSSSHG</sequence>
<evidence type="ECO:0000256" key="3">
    <source>
        <dbReference type="ARBA" id="ARBA00012409"/>
    </source>
</evidence>
<dbReference type="AlphaFoldDB" id="A0A5B8MLD8"/>
<dbReference type="PANTHER" id="PTHR24056">
    <property type="entry name" value="CELL DIVISION PROTEIN KINASE"/>
    <property type="match status" value="1"/>
</dbReference>
<dbReference type="Gene3D" id="1.10.510.10">
    <property type="entry name" value="Transferase(Phosphotransferase) domain 1"/>
    <property type="match status" value="1"/>
</dbReference>
<name>A0A5B8MLD8_9CHLO</name>
<keyword evidence="8" id="KW-0547">Nucleotide-binding</keyword>
<comment type="subcellular location">
    <subcellularLocation>
        <location evidence="1">Nucleus</location>
    </subcellularLocation>
</comment>
<dbReference type="EC" id="2.7.11.22" evidence="4"/>
<comment type="catalytic activity">
    <reaction evidence="14">
        <text>L-seryl-[protein] + ATP = O-phospho-L-seryl-[protein] + ADP + H(+)</text>
        <dbReference type="Rhea" id="RHEA:17989"/>
        <dbReference type="Rhea" id="RHEA-COMP:9863"/>
        <dbReference type="Rhea" id="RHEA-COMP:11604"/>
        <dbReference type="ChEBI" id="CHEBI:15378"/>
        <dbReference type="ChEBI" id="CHEBI:29999"/>
        <dbReference type="ChEBI" id="CHEBI:30616"/>
        <dbReference type="ChEBI" id="CHEBI:83421"/>
        <dbReference type="ChEBI" id="CHEBI:456216"/>
        <dbReference type="EC" id="2.7.11.22"/>
    </reaction>
</comment>
<keyword evidence="11" id="KW-0539">Nucleus</keyword>
<dbReference type="EMBL" id="CP031037">
    <property type="protein sequence ID" value="QDZ20455.1"/>
    <property type="molecule type" value="Genomic_DNA"/>
</dbReference>
<accession>A0A5B8MLD8</accession>